<sequence>MSICRNHGYPCDCSDCIVLLMEEGASRRGRRYAHGGLCRARRRFTASFKSRNKEQYGIPPISQPYRFSLNIPQAQAFGALANIYMLQDTSVTSESISAQAILSLYAMIPELNSTSCTMSEDIAVGHDTLNSADFYISLASSLDVSAMQNICTMIAQFHVPTDDRYDLFLSVDNLAQDDACHKLCRAVYEEFAADAEEQPYDPSKRLDPDASFVIPNDGSDRWSKHRSTSPLTLQRNGVRPPRRLAERGDENNAASTSSKPDLEDEGNSSFIRGAENEGFDEADTGFYVEEDEMEEDMSFGFVLSEGSGISFTWVVMAIK</sequence>
<evidence type="ECO:0000313" key="2">
    <source>
        <dbReference type="EMBL" id="KAG7444495.1"/>
    </source>
</evidence>
<name>A0A9P7VQ98_9AGAR</name>
<keyword evidence="3" id="KW-1185">Reference proteome</keyword>
<evidence type="ECO:0000313" key="3">
    <source>
        <dbReference type="Proteomes" id="UP000812287"/>
    </source>
</evidence>
<protein>
    <submittedName>
        <fullName evidence="2">Uncharacterized protein</fullName>
    </submittedName>
</protein>
<dbReference type="EMBL" id="MU250540">
    <property type="protein sequence ID" value="KAG7444495.1"/>
    <property type="molecule type" value="Genomic_DNA"/>
</dbReference>
<comment type="caution">
    <text evidence="2">The sequence shown here is derived from an EMBL/GenBank/DDBJ whole genome shotgun (WGS) entry which is preliminary data.</text>
</comment>
<gene>
    <name evidence="2" type="ORF">BT62DRAFT_246680</name>
</gene>
<dbReference type="Proteomes" id="UP000812287">
    <property type="component" value="Unassembled WGS sequence"/>
</dbReference>
<reference evidence="2" key="1">
    <citation type="submission" date="2020-11" db="EMBL/GenBank/DDBJ databases">
        <title>Adaptations for nitrogen fixation in a non-lichenized fungal sporocarp promotes dispersal by wood-feeding termites.</title>
        <authorList>
            <consortium name="DOE Joint Genome Institute"/>
            <person name="Koch R.A."/>
            <person name="Yoon G."/>
            <person name="Arayal U."/>
            <person name="Lail K."/>
            <person name="Amirebrahimi M."/>
            <person name="Labutti K."/>
            <person name="Lipzen A."/>
            <person name="Riley R."/>
            <person name="Barry K."/>
            <person name="Henrissat B."/>
            <person name="Grigoriev I.V."/>
            <person name="Herr J.R."/>
            <person name="Aime M.C."/>
        </authorList>
    </citation>
    <scope>NUCLEOTIDE SEQUENCE</scope>
    <source>
        <strain evidence="2">MCA 3950</strain>
    </source>
</reference>
<organism evidence="2 3">
    <name type="scientific">Guyanagaster necrorhizus</name>
    <dbReference type="NCBI Taxonomy" id="856835"/>
    <lineage>
        <taxon>Eukaryota</taxon>
        <taxon>Fungi</taxon>
        <taxon>Dikarya</taxon>
        <taxon>Basidiomycota</taxon>
        <taxon>Agaricomycotina</taxon>
        <taxon>Agaricomycetes</taxon>
        <taxon>Agaricomycetidae</taxon>
        <taxon>Agaricales</taxon>
        <taxon>Marasmiineae</taxon>
        <taxon>Physalacriaceae</taxon>
        <taxon>Guyanagaster</taxon>
    </lineage>
</organism>
<proteinExistence type="predicted"/>
<evidence type="ECO:0000256" key="1">
    <source>
        <dbReference type="SAM" id="MobiDB-lite"/>
    </source>
</evidence>
<dbReference type="RefSeq" id="XP_043037995.1">
    <property type="nucleotide sequence ID" value="XM_043180213.1"/>
</dbReference>
<feature type="region of interest" description="Disordered" evidence="1">
    <location>
        <begin position="196"/>
        <end position="275"/>
    </location>
</feature>
<dbReference type="GeneID" id="66102509"/>
<dbReference type="OrthoDB" id="2971075at2759"/>
<accession>A0A9P7VQ98</accession>
<dbReference type="AlphaFoldDB" id="A0A9P7VQ98"/>